<dbReference type="PANTHER" id="PTHR10161">
    <property type="entry name" value="TARTRATE-RESISTANT ACID PHOSPHATASE TYPE 5"/>
    <property type="match status" value="1"/>
</dbReference>
<dbReference type="Gene3D" id="3.60.21.10">
    <property type="match status" value="1"/>
</dbReference>
<dbReference type="SUPFAM" id="SSF56300">
    <property type="entry name" value="Metallo-dependent phosphatases"/>
    <property type="match status" value="1"/>
</dbReference>
<dbReference type="Pfam" id="PF00149">
    <property type="entry name" value="Metallophos"/>
    <property type="match status" value="1"/>
</dbReference>
<dbReference type="GO" id="GO:0016787">
    <property type="term" value="F:hydrolase activity"/>
    <property type="evidence" value="ECO:0007669"/>
    <property type="project" value="UniProtKB-KW"/>
</dbReference>
<reference evidence="5" key="1">
    <citation type="submission" date="2021-01" db="EMBL/GenBank/DDBJ databases">
        <authorList>
            <person name="Corre E."/>
            <person name="Pelletier E."/>
            <person name="Niang G."/>
            <person name="Scheremetjew M."/>
            <person name="Finn R."/>
            <person name="Kale V."/>
            <person name="Holt S."/>
            <person name="Cochrane G."/>
            <person name="Meng A."/>
            <person name="Brown T."/>
            <person name="Cohen L."/>
        </authorList>
    </citation>
    <scope>NUCLEOTIDE SEQUENCE</scope>
    <source>
        <strain evidence="5">CCMP1320</strain>
    </source>
</reference>
<proteinExistence type="predicted"/>
<evidence type="ECO:0000259" key="4">
    <source>
        <dbReference type="Pfam" id="PF00149"/>
    </source>
</evidence>
<evidence type="ECO:0000256" key="3">
    <source>
        <dbReference type="SAM" id="Phobius"/>
    </source>
</evidence>
<dbReference type="EMBL" id="HBIP01002088">
    <property type="protein sequence ID" value="CAE0485844.1"/>
    <property type="molecule type" value="Transcribed_RNA"/>
</dbReference>
<keyword evidence="3" id="KW-0812">Transmembrane</keyword>
<accession>A0A7S3QLC8</accession>
<keyword evidence="2" id="KW-0378">Hydrolase</keyword>
<organism evidence="5">
    <name type="scientific">Dunaliella tertiolecta</name>
    <name type="common">Green alga</name>
    <dbReference type="NCBI Taxonomy" id="3047"/>
    <lineage>
        <taxon>Eukaryota</taxon>
        <taxon>Viridiplantae</taxon>
        <taxon>Chlorophyta</taxon>
        <taxon>core chlorophytes</taxon>
        <taxon>Chlorophyceae</taxon>
        <taxon>CS clade</taxon>
        <taxon>Chlamydomonadales</taxon>
        <taxon>Dunaliellaceae</taxon>
        <taxon>Dunaliella</taxon>
    </lineage>
</organism>
<name>A0A7S3QLC8_DUNTE</name>
<evidence type="ECO:0000256" key="2">
    <source>
        <dbReference type="ARBA" id="ARBA00022801"/>
    </source>
</evidence>
<evidence type="ECO:0000313" key="5">
    <source>
        <dbReference type="EMBL" id="CAE0485844.1"/>
    </source>
</evidence>
<keyword evidence="1" id="KW-0732">Signal</keyword>
<dbReference type="PANTHER" id="PTHR10161:SF14">
    <property type="entry name" value="TARTRATE-RESISTANT ACID PHOSPHATASE TYPE 5"/>
    <property type="match status" value="1"/>
</dbReference>
<gene>
    <name evidence="5" type="ORF">DTER00134_LOCUS883</name>
</gene>
<protein>
    <recommendedName>
        <fullName evidence="4">Calcineurin-like phosphoesterase domain-containing protein</fullName>
    </recommendedName>
</protein>
<keyword evidence="3" id="KW-1133">Transmembrane helix</keyword>
<evidence type="ECO:0000256" key="1">
    <source>
        <dbReference type="ARBA" id="ARBA00022729"/>
    </source>
</evidence>
<dbReference type="InterPro" id="IPR004843">
    <property type="entry name" value="Calcineurin-like_PHP"/>
</dbReference>
<sequence>MRHVPDARMATFHDECYATATRLEQLLRRLPAAVGVLLVVMCGAGMVAMAAMLLLALGQASEALESRTLSHEGPLCSPGFSAADQDLTFFVVGDWGRGGTANQRLVAALMGQQSTCYRPSFVLSTGDNFYPHGLRAHDPYFVKTFTDVYTAQGLQVPWYCVLGNHDYGEFGSLRGGCMAPEFSLCPPNCCYSASWQDSLTIPSITGRESVAAMDPRWNLKQGAWRKSFAAGNLVDVVFTDTTPFMRRYRHKAWGNMSGGVLRQDVYKQFVEIQDLMRSSSATWKLVVGHHPIRSYGEHCQLGGDEDCLDMQFLKPVLQKFKADVYMSGHDHGIQLLKDPGSDVHFLVSGAGSNTKRGRFKNVNGNDILFLSDQPGFVAISIKGNKLRLDTFSIHSPNPTYTMSIDKEMP</sequence>
<dbReference type="InterPro" id="IPR051558">
    <property type="entry name" value="Metallophosphoesterase_PAP"/>
</dbReference>
<feature type="domain" description="Calcineurin-like phosphoesterase" evidence="4">
    <location>
        <begin position="88"/>
        <end position="331"/>
    </location>
</feature>
<keyword evidence="3" id="KW-0472">Membrane</keyword>
<dbReference type="AlphaFoldDB" id="A0A7S3QLC8"/>
<dbReference type="InterPro" id="IPR029052">
    <property type="entry name" value="Metallo-depent_PP-like"/>
</dbReference>
<feature type="transmembrane region" description="Helical" evidence="3">
    <location>
        <begin position="32"/>
        <end position="57"/>
    </location>
</feature>